<name>A0A8S5MIU7_9CAUD</name>
<sequence length="69" mass="7817">MFTDRLHQTPTGTTGKGYRVTYLIPATNRTPAHIAHDPYTYPTIDRAQARKAQLLRTYGMTMVQISAIH</sequence>
<protein>
    <submittedName>
        <fullName evidence="1">Uncharacterized protein</fullName>
    </submittedName>
</protein>
<accession>A0A8S5MIU7</accession>
<dbReference type="EMBL" id="BK014910">
    <property type="protein sequence ID" value="DAD81959.1"/>
    <property type="molecule type" value="Genomic_DNA"/>
</dbReference>
<evidence type="ECO:0000313" key="1">
    <source>
        <dbReference type="EMBL" id="DAD81959.1"/>
    </source>
</evidence>
<proteinExistence type="predicted"/>
<reference evidence="1" key="1">
    <citation type="journal article" date="2021" name="Proc. Natl. Acad. Sci. U.S.A.">
        <title>A Catalog of Tens of Thousands of Viruses from Human Metagenomes Reveals Hidden Associations with Chronic Diseases.</title>
        <authorList>
            <person name="Tisza M.J."/>
            <person name="Buck C.B."/>
        </authorList>
    </citation>
    <scope>NUCLEOTIDE SEQUENCE</scope>
    <source>
        <strain evidence="1">CtAvK3</strain>
    </source>
</reference>
<organism evidence="1">
    <name type="scientific">Siphoviridae sp. ctAvK3</name>
    <dbReference type="NCBI Taxonomy" id="2826184"/>
    <lineage>
        <taxon>Viruses</taxon>
        <taxon>Duplodnaviria</taxon>
        <taxon>Heunggongvirae</taxon>
        <taxon>Uroviricota</taxon>
        <taxon>Caudoviricetes</taxon>
    </lineage>
</organism>